<dbReference type="EMBL" id="JQBM01000004">
    <property type="protein sequence ID" value="KRN45921.1"/>
    <property type="molecule type" value="Genomic_DNA"/>
</dbReference>
<gene>
    <name evidence="7" type="ORF">IV50_GL001264</name>
</gene>
<comment type="caution">
    <text evidence="7">The sequence shown here is derived from an EMBL/GenBank/DDBJ whole genome shotgun (WGS) entry which is preliminary data.</text>
</comment>
<keyword evidence="3" id="KW-0813">Transport</keyword>
<evidence type="ECO:0000259" key="6">
    <source>
        <dbReference type="Pfam" id="PF00496"/>
    </source>
</evidence>
<dbReference type="InterPro" id="IPR030678">
    <property type="entry name" value="Peptide/Ni-bd"/>
</dbReference>
<dbReference type="InterPro" id="IPR039424">
    <property type="entry name" value="SBP_5"/>
</dbReference>
<keyword evidence="4" id="KW-0732">Signal</keyword>
<evidence type="ECO:0000313" key="7">
    <source>
        <dbReference type="EMBL" id="KRN45921.1"/>
    </source>
</evidence>
<dbReference type="PANTHER" id="PTHR30290:SF10">
    <property type="entry name" value="PERIPLASMIC OLIGOPEPTIDE-BINDING PROTEIN-RELATED"/>
    <property type="match status" value="1"/>
</dbReference>
<evidence type="ECO:0000256" key="3">
    <source>
        <dbReference type="ARBA" id="ARBA00022448"/>
    </source>
</evidence>
<evidence type="ECO:0000256" key="1">
    <source>
        <dbReference type="ARBA" id="ARBA00004196"/>
    </source>
</evidence>
<evidence type="ECO:0000256" key="4">
    <source>
        <dbReference type="ARBA" id="ARBA00022729"/>
    </source>
</evidence>
<dbReference type="GO" id="GO:1904680">
    <property type="term" value="F:peptide transmembrane transporter activity"/>
    <property type="evidence" value="ECO:0007669"/>
    <property type="project" value="TreeGrafter"/>
</dbReference>
<comment type="subcellular location">
    <subcellularLocation>
        <location evidence="1">Cell envelope</location>
    </subcellularLocation>
</comment>
<keyword evidence="8" id="KW-1185">Reference proteome</keyword>
<accession>A0A0R2GYX0</accession>
<evidence type="ECO:0000256" key="5">
    <source>
        <dbReference type="ARBA" id="ARBA00022856"/>
    </source>
</evidence>
<dbReference type="GO" id="GO:0043190">
    <property type="term" value="C:ATP-binding cassette (ABC) transporter complex"/>
    <property type="evidence" value="ECO:0007669"/>
    <property type="project" value="InterPro"/>
</dbReference>
<dbReference type="Proteomes" id="UP000051992">
    <property type="component" value="Unassembled WGS sequence"/>
</dbReference>
<keyword evidence="5" id="KW-0571">Peptide transport</keyword>
<reference evidence="7 8" key="1">
    <citation type="journal article" date="2015" name="Genome Announc.">
        <title>Expanding the biotechnology potential of lactobacilli through comparative genomics of 213 strains and associated genera.</title>
        <authorList>
            <person name="Sun Z."/>
            <person name="Harris H.M."/>
            <person name="McCann A."/>
            <person name="Guo C."/>
            <person name="Argimon S."/>
            <person name="Zhang W."/>
            <person name="Yang X."/>
            <person name="Jeffery I.B."/>
            <person name="Cooney J.C."/>
            <person name="Kagawa T.F."/>
            <person name="Liu W."/>
            <person name="Song Y."/>
            <person name="Salvetti E."/>
            <person name="Wrobel A."/>
            <person name="Rasinkangas P."/>
            <person name="Parkhill J."/>
            <person name="Rea M.C."/>
            <person name="O'Sullivan O."/>
            <person name="Ritari J."/>
            <person name="Douillard F.P."/>
            <person name="Paul Ross R."/>
            <person name="Yang R."/>
            <person name="Briner A.E."/>
            <person name="Felis G.E."/>
            <person name="de Vos W.M."/>
            <person name="Barrangou R."/>
            <person name="Klaenhammer T.R."/>
            <person name="Caufield P.W."/>
            <person name="Cui Y."/>
            <person name="Zhang H."/>
            <person name="O'Toole P.W."/>
        </authorList>
    </citation>
    <scope>NUCLEOTIDE SEQUENCE [LARGE SCALE GENOMIC DNA]</scope>
    <source>
        <strain evidence="7 8">DSM 20410</strain>
    </source>
</reference>
<protein>
    <submittedName>
        <fullName evidence="7">ABC-type oligopeptide transport system, periplasmic component</fullName>
    </submittedName>
</protein>
<name>A0A0R2GYX0_WEIVI</name>
<dbReference type="GO" id="GO:0030288">
    <property type="term" value="C:outer membrane-bounded periplasmic space"/>
    <property type="evidence" value="ECO:0007669"/>
    <property type="project" value="UniProtKB-ARBA"/>
</dbReference>
<dbReference type="Gene3D" id="3.10.105.10">
    <property type="entry name" value="Dipeptide-binding Protein, Domain 3"/>
    <property type="match status" value="1"/>
</dbReference>
<dbReference type="SUPFAM" id="SSF53850">
    <property type="entry name" value="Periplasmic binding protein-like II"/>
    <property type="match status" value="1"/>
</dbReference>
<dbReference type="PANTHER" id="PTHR30290">
    <property type="entry name" value="PERIPLASMIC BINDING COMPONENT OF ABC TRANSPORTER"/>
    <property type="match status" value="1"/>
</dbReference>
<proteinExistence type="inferred from homology"/>
<dbReference type="Pfam" id="PF00496">
    <property type="entry name" value="SBP_bac_5"/>
    <property type="match status" value="1"/>
</dbReference>
<evidence type="ECO:0000313" key="8">
    <source>
        <dbReference type="Proteomes" id="UP000051992"/>
    </source>
</evidence>
<dbReference type="AlphaFoldDB" id="A0A0R2GYX0"/>
<keyword evidence="5" id="KW-0653">Protein transport</keyword>
<evidence type="ECO:0000256" key="2">
    <source>
        <dbReference type="ARBA" id="ARBA00005695"/>
    </source>
</evidence>
<organism evidence="7 8">
    <name type="scientific">Weissella viridescens</name>
    <name type="common">Lactobacillus viridescens</name>
    <dbReference type="NCBI Taxonomy" id="1629"/>
    <lineage>
        <taxon>Bacteria</taxon>
        <taxon>Bacillati</taxon>
        <taxon>Bacillota</taxon>
        <taxon>Bacilli</taxon>
        <taxon>Lactobacillales</taxon>
        <taxon>Lactobacillaceae</taxon>
        <taxon>Weissella</taxon>
    </lineage>
</organism>
<dbReference type="CDD" id="cd08504">
    <property type="entry name" value="PBP2_OppA"/>
    <property type="match status" value="1"/>
</dbReference>
<sequence length="564" mass="62717">MLTVYLTNSEKYSHKDMVGGRIMKKGIKKPLVVAAGFVLAGTVLSQTTVSADKYKTINWTEMAPLSTMDPSKVTAAIDFDGLTATNDGLFRADKNDDPQPALAESYTKSADGLHYTFKLRHNLKWSNGDPLTAKDFVYGWQRTNDPKTGSQYAYLYSGIKNADAIQAGKEKDLSKLGVKAVDDNTLQVDLERPLPQLVGMLPMAPFFPQNEAFVKKTGNNYGTQSKYLLSSGPYVQKDWNGSNDVVTYEKNPKYYDKDAVKTKKLVIKTIADQNTGYNLYKSNTIDFTTLSPQQVTASRHNKAYTTIPSATTAYLQLNEKTVPEFKNTNIRRAISYGIDRDVLTDKVLTGSATPATTFSATKLVKDPNNGEDFSKSVTLKDAVSYDLPKAQKLFDEGLKETGKKSLTVQLLVDDSDAAKRTSQYLQDQLQHIKGLKVTIKTVPAKQRIQLSGEKQFQAVISLWGADYPDPSTFSDLYKAGASFNEGSWNNKEYTDLIDKANGPDVNNPKARFNDYKQAEHIMSKEMGVVPLYYRSQAAFVRPSVKGMVTHPSGAPYDFKWAYKE</sequence>
<dbReference type="PIRSF" id="PIRSF002741">
    <property type="entry name" value="MppA"/>
    <property type="match status" value="1"/>
</dbReference>
<dbReference type="FunFam" id="3.90.76.10:FF:000001">
    <property type="entry name" value="Oligopeptide ABC transporter substrate-binding protein"/>
    <property type="match status" value="1"/>
</dbReference>
<dbReference type="InterPro" id="IPR000914">
    <property type="entry name" value="SBP_5_dom"/>
</dbReference>
<dbReference type="FunFam" id="3.10.105.10:FF:000001">
    <property type="entry name" value="Oligopeptide ABC transporter, oligopeptide-binding protein"/>
    <property type="match status" value="1"/>
</dbReference>
<dbReference type="GO" id="GO:0015833">
    <property type="term" value="P:peptide transport"/>
    <property type="evidence" value="ECO:0007669"/>
    <property type="project" value="UniProtKB-KW"/>
</dbReference>
<dbReference type="Gene3D" id="3.90.76.10">
    <property type="entry name" value="Dipeptide-binding Protein, Domain 1"/>
    <property type="match status" value="1"/>
</dbReference>
<dbReference type="PATRIC" id="fig|1629.5.peg.1277"/>
<feature type="domain" description="Solute-binding protein family 5" evidence="6">
    <location>
        <begin position="98"/>
        <end position="481"/>
    </location>
</feature>
<dbReference type="Gene3D" id="3.40.190.10">
    <property type="entry name" value="Periplasmic binding protein-like II"/>
    <property type="match status" value="1"/>
</dbReference>
<comment type="similarity">
    <text evidence="2">Belongs to the bacterial solute-binding protein 5 family.</text>
</comment>